<keyword evidence="5" id="KW-0479">Metal-binding</keyword>
<keyword evidence="4" id="KW-0540">Nuclease</keyword>
<comment type="subcellular location">
    <subcellularLocation>
        <location evidence="2">Nucleus</location>
    </subcellularLocation>
</comment>
<accession>A0A8H7RSY5</accession>
<evidence type="ECO:0000259" key="9">
    <source>
        <dbReference type="Pfam" id="PF13359"/>
    </source>
</evidence>
<organism evidence="10 11">
    <name type="scientific">Circinella minor</name>
    <dbReference type="NCBI Taxonomy" id="1195481"/>
    <lineage>
        <taxon>Eukaryota</taxon>
        <taxon>Fungi</taxon>
        <taxon>Fungi incertae sedis</taxon>
        <taxon>Mucoromycota</taxon>
        <taxon>Mucoromycotina</taxon>
        <taxon>Mucoromycetes</taxon>
        <taxon>Mucorales</taxon>
        <taxon>Lichtheimiaceae</taxon>
        <taxon>Circinella</taxon>
    </lineage>
</organism>
<dbReference type="GO" id="GO:0016787">
    <property type="term" value="F:hydrolase activity"/>
    <property type="evidence" value="ECO:0007669"/>
    <property type="project" value="UniProtKB-KW"/>
</dbReference>
<evidence type="ECO:0000313" key="11">
    <source>
        <dbReference type="Proteomes" id="UP000646827"/>
    </source>
</evidence>
<dbReference type="PANTHER" id="PTHR22930:SF85">
    <property type="entry name" value="GH03217P-RELATED"/>
    <property type="match status" value="1"/>
</dbReference>
<dbReference type="GO" id="GO:0005634">
    <property type="term" value="C:nucleus"/>
    <property type="evidence" value="ECO:0007669"/>
    <property type="project" value="UniProtKB-SubCell"/>
</dbReference>
<keyword evidence="6" id="KW-0378">Hydrolase</keyword>
<proteinExistence type="inferred from homology"/>
<evidence type="ECO:0000256" key="8">
    <source>
        <dbReference type="SAM" id="MobiDB-lite"/>
    </source>
</evidence>
<feature type="domain" description="DDE Tnp4" evidence="9">
    <location>
        <begin position="257"/>
        <end position="412"/>
    </location>
</feature>
<evidence type="ECO:0000256" key="5">
    <source>
        <dbReference type="ARBA" id="ARBA00022723"/>
    </source>
</evidence>
<dbReference type="Pfam" id="PF13359">
    <property type="entry name" value="DDE_Tnp_4"/>
    <property type="match status" value="1"/>
</dbReference>
<keyword evidence="11" id="KW-1185">Reference proteome</keyword>
<evidence type="ECO:0000256" key="1">
    <source>
        <dbReference type="ARBA" id="ARBA00001968"/>
    </source>
</evidence>
<evidence type="ECO:0000256" key="3">
    <source>
        <dbReference type="ARBA" id="ARBA00006958"/>
    </source>
</evidence>
<evidence type="ECO:0000313" key="10">
    <source>
        <dbReference type="EMBL" id="KAG2216484.1"/>
    </source>
</evidence>
<name>A0A8H7RSY5_9FUNG</name>
<comment type="caution">
    <text evidence="10">The sequence shown here is derived from an EMBL/GenBank/DDBJ whole genome shotgun (WGS) entry which is preliminary data.</text>
</comment>
<protein>
    <recommendedName>
        <fullName evidence="9">DDE Tnp4 domain-containing protein</fullName>
    </recommendedName>
</protein>
<evidence type="ECO:0000256" key="4">
    <source>
        <dbReference type="ARBA" id="ARBA00022722"/>
    </source>
</evidence>
<evidence type="ECO:0000256" key="7">
    <source>
        <dbReference type="ARBA" id="ARBA00023242"/>
    </source>
</evidence>
<keyword evidence="7" id="KW-0539">Nucleus</keyword>
<comment type="similarity">
    <text evidence="3">Belongs to the HARBI1 family.</text>
</comment>
<dbReference type="EMBL" id="JAEPRB010000397">
    <property type="protein sequence ID" value="KAG2216484.1"/>
    <property type="molecule type" value="Genomic_DNA"/>
</dbReference>
<evidence type="ECO:0000256" key="2">
    <source>
        <dbReference type="ARBA" id="ARBA00004123"/>
    </source>
</evidence>
<dbReference type="OrthoDB" id="2290028at2759"/>
<dbReference type="InterPro" id="IPR027806">
    <property type="entry name" value="HARBI1_dom"/>
</dbReference>
<dbReference type="Proteomes" id="UP000646827">
    <property type="component" value="Unassembled WGS sequence"/>
</dbReference>
<dbReference type="AlphaFoldDB" id="A0A8H7RSY5"/>
<feature type="region of interest" description="Disordered" evidence="8">
    <location>
        <begin position="513"/>
        <end position="532"/>
    </location>
</feature>
<evidence type="ECO:0000256" key="6">
    <source>
        <dbReference type="ARBA" id="ARBA00022801"/>
    </source>
</evidence>
<dbReference type="GO" id="GO:0046872">
    <property type="term" value="F:metal ion binding"/>
    <property type="evidence" value="ECO:0007669"/>
    <property type="project" value="UniProtKB-KW"/>
</dbReference>
<comment type="cofactor">
    <cofactor evidence="1">
        <name>a divalent metal cation</name>
        <dbReference type="ChEBI" id="CHEBI:60240"/>
    </cofactor>
</comment>
<dbReference type="PANTHER" id="PTHR22930">
    <property type="match status" value="1"/>
</dbReference>
<dbReference type="GO" id="GO:0004518">
    <property type="term" value="F:nuclease activity"/>
    <property type="evidence" value="ECO:0007669"/>
    <property type="project" value="UniProtKB-KW"/>
</dbReference>
<dbReference type="InterPro" id="IPR045249">
    <property type="entry name" value="HARBI1-like"/>
</dbReference>
<reference evidence="10 11" key="1">
    <citation type="submission" date="2020-12" db="EMBL/GenBank/DDBJ databases">
        <title>Metabolic potential, ecology and presence of endohyphal bacteria is reflected in genomic diversity of Mucoromycotina.</title>
        <authorList>
            <person name="Muszewska A."/>
            <person name="Okrasinska A."/>
            <person name="Steczkiewicz K."/>
            <person name="Drgas O."/>
            <person name="Orlowska M."/>
            <person name="Perlinska-Lenart U."/>
            <person name="Aleksandrzak-Piekarczyk T."/>
            <person name="Szatraj K."/>
            <person name="Zielenkiewicz U."/>
            <person name="Pilsyk S."/>
            <person name="Malc E."/>
            <person name="Mieczkowski P."/>
            <person name="Kruszewska J.S."/>
            <person name="Biernat P."/>
            <person name="Pawlowska J."/>
        </authorList>
    </citation>
    <scope>NUCLEOTIDE SEQUENCE [LARGE SCALE GENOMIC DNA]</scope>
    <source>
        <strain evidence="10 11">CBS 142.35</strain>
    </source>
</reference>
<sequence>MNNRTLIGQDPCTDACIMQCQTNLAVIQGAAYHRRHFQHLMDAMMEEEEELLASHRNYLRVIDQMSFEVLGPLVAQAALRYKLVYQDIFYEIFHACPIFMTAEIAHQRQQRAYESSRWWRVTHPNLSDLAEGRKRFKSHYRITKSAFELLVNKLKSDPEYIGSQMKGGIPVEIQVAVVLWRFANSHFGFRLVCALLDIPDGSLNNCTDRFIKAIERMGQTEITWPTNDLRRTQEMAHQFKTKGGAGHRRLDKVIGVMDGKLVIIQKPAKRGNMFVDRKNNASFNLLAVCDASTRFTFIKYGDSGRVNDARAFTTSALYTNLVNIPDQVCMDGTYIIADSAFPVMRTVVPSFPRSSANRRQKIFNKMHSSSRIVVEHSFGALVSRWRTLWKHLYMINIERMIRTIIACCVLHNICLGVNDVEDPATQSDATVRLYEAFVDDGPYDVDPEGQGIEVSLEPLPLVSEASSSHPVPEAPRLTTDRISIPEITRLENELRLEGQAFRSELLDAYVPVEEQPTTTERSRAPTRSLGRSRRLTRRALRRI</sequence>
<gene>
    <name evidence="10" type="ORF">INT45_001810</name>
</gene>